<gene>
    <name evidence="3" type="ORF">AVEN_1409_1</name>
</gene>
<dbReference type="AlphaFoldDB" id="A0A4Y2KQI4"/>
<proteinExistence type="predicted"/>
<dbReference type="InterPro" id="IPR001806">
    <property type="entry name" value="Small_GTPase"/>
</dbReference>
<dbReference type="SMART" id="SM00173">
    <property type="entry name" value="RAS"/>
    <property type="match status" value="1"/>
</dbReference>
<dbReference type="GO" id="GO:0003006">
    <property type="term" value="P:developmental process involved in reproduction"/>
    <property type="evidence" value="ECO:0007669"/>
    <property type="project" value="UniProtKB-ARBA"/>
</dbReference>
<dbReference type="PANTHER" id="PTHR24072">
    <property type="entry name" value="RHO FAMILY GTPASE"/>
    <property type="match status" value="1"/>
</dbReference>
<protein>
    <submittedName>
        <fullName evidence="3">Uncharacterized protein</fullName>
    </submittedName>
</protein>
<dbReference type="Proteomes" id="UP000499080">
    <property type="component" value="Unassembled WGS sequence"/>
</dbReference>
<evidence type="ECO:0000313" key="3">
    <source>
        <dbReference type="EMBL" id="GBN04641.1"/>
    </source>
</evidence>
<evidence type="ECO:0000256" key="2">
    <source>
        <dbReference type="ARBA" id="ARBA00023134"/>
    </source>
</evidence>
<dbReference type="SUPFAM" id="SSF52540">
    <property type="entry name" value="P-loop containing nucleoside triphosphate hydrolases"/>
    <property type="match status" value="1"/>
</dbReference>
<dbReference type="GO" id="GO:0005525">
    <property type="term" value="F:GTP binding"/>
    <property type="evidence" value="ECO:0007669"/>
    <property type="project" value="UniProtKB-KW"/>
</dbReference>
<dbReference type="OrthoDB" id="432970at2759"/>
<dbReference type="Gene3D" id="3.40.50.300">
    <property type="entry name" value="P-loop containing nucleotide triphosphate hydrolases"/>
    <property type="match status" value="1"/>
</dbReference>
<dbReference type="GO" id="GO:0035099">
    <property type="term" value="P:hemocyte migration"/>
    <property type="evidence" value="ECO:0007669"/>
    <property type="project" value="UniProtKB-ARBA"/>
</dbReference>
<dbReference type="GO" id="GO:0001667">
    <property type="term" value="P:ameboidal-type cell migration"/>
    <property type="evidence" value="ECO:0007669"/>
    <property type="project" value="UniProtKB-ARBA"/>
</dbReference>
<dbReference type="PRINTS" id="PR00449">
    <property type="entry name" value="RASTRNSFRMNG"/>
</dbReference>
<evidence type="ECO:0000256" key="1">
    <source>
        <dbReference type="ARBA" id="ARBA00022741"/>
    </source>
</evidence>
<evidence type="ECO:0000313" key="4">
    <source>
        <dbReference type="Proteomes" id="UP000499080"/>
    </source>
</evidence>
<dbReference type="InterPro" id="IPR027417">
    <property type="entry name" value="P-loop_NTPase"/>
</dbReference>
<dbReference type="GO" id="GO:0003924">
    <property type="term" value="F:GTPase activity"/>
    <property type="evidence" value="ECO:0007669"/>
    <property type="project" value="InterPro"/>
</dbReference>
<keyword evidence="2" id="KW-0342">GTP-binding</keyword>
<accession>A0A4Y2KQI4</accession>
<sequence length="184" mass="21156">MQGTRRHTVFIVGDSQVGKTSIARRVFKNRDIIFVSSVNGATEYQVSIQGGEFPTRILEIRNSAFLTENAIRFDTERDFAFFCYAIDDPESFQHVAERWIPLFKERVCDTMTMVLIGNKRDLRRKAEVIHNLAERGLQPVSRNQGTEILHLHDAIDAFFESAINDFKALDQVTEIINDTILNYN</sequence>
<dbReference type="SMART" id="SM00175">
    <property type="entry name" value="RAB"/>
    <property type="match status" value="1"/>
</dbReference>
<keyword evidence="4" id="KW-1185">Reference proteome</keyword>
<organism evidence="3 4">
    <name type="scientific">Araneus ventricosus</name>
    <name type="common">Orbweaver spider</name>
    <name type="synonym">Epeira ventricosa</name>
    <dbReference type="NCBI Taxonomy" id="182803"/>
    <lineage>
        <taxon>Eukaryota</taxon>
        <taxon>Metazoa</taxon>
        <taxon>Ecdysozoa</taxon>
        <taxon>Arthropoda</taxon>
        <taxon>Chelicerata</taxon>
        <taxon>Arachnida</taxon>
        <taxon>Araneae</taxon>
        <taxon>Araneomorphae</taxon>
        <taxon>Entelegynae</taxon>
        <taxon>Araneoidea</taxon>
        <taxon>Araneidae</taxon>
        <taxon>Araneus</taxon>
    </lineage>
</organism>
<keyword evidence="1" id="KW-0547">Nucleotide-binding</keyword>
<dbReference type="GO" id="GO:0007264">
    <property type="term" value="P:small GTPase-mediated signal transduction"/>
    <property type="evidence" value="ECO:0007669"/>
    <property type="project" value="InterPro"/>
</dbReference>
<dbReference type="GO" id="GO:0022412">
    <property type="term" value="P:cellular process involved in reproduction in multicellular organism"/>
    <property type="evidence" value="ECO:0007669"/>
    <property type="project" value="UniProtKB-ARBA"/>
</dbReference>
<dbReference type="EMBL" id="BGPR01004902">
    <property type="protein sequence ID" value="GBN04641.1"/>
    <property type="molecule type" value="Genomic_DNA"/>
</dbReference>
<dbReference type="InterPro" id="IPR003578">
    <property type="entry name" value="Small_GTPase_Rho"/>
</dbReference>
<dbReference type="GO" id="GO:0035006">
    <property type="term" value="P:melanization defense response"/>
    <property type="evidence" value="ECO:0007669"/>
    <property type="project" value="UniProtKB-ARBA"/>
</dbReference>
<dbReference type="SMART" id="SM00174">
    <property type="entry name" value="RHO"/>
    <property type="match status" value="1"/>
</dbReference>
<name>A0A4Y2KQI4_ARAVE</name>
<comment type="caution">
    <text evidence="3">The sequence shown here is derived from an EMBL/GenBank/DDBJ whole genome shotgun (WGS) entry which is preliminary data.</text>
</comment>
<dbReference type="Pfam" id="PF00071">
    <property type="entry name" value="Ras"/>
    <property type="match status" value="1"/>
</dbReference>
<reference evidence="3 4" key="1">
    <citation type="journal article" date="2019" name="Sci. Rep.">
        <title>Orb-weaving spider Araneus ventricosus genome elucidates the spidroin gene catalogue.</title>
        <authorList>
            <person name="Kono N."/>
            <person name="Nakamura H."/>
            <person name="Ohtoshi R."/>
            <person name="Moran D.A.P."/>
            <person name="Shinohara A."/>
            <person name="Yoshida Y."/>
            <person name="Fujiwara M."/>
            <person name="Mori M."/>
            <person name="Tomita M."/>
            <person name="Arakawa K."/>
        </authorList>
    </citation>
    <scope>NUCLEOTIDE SEQUENCE [LARGE SCALE GENOMIC DNA]</scope>
</reference>